<keyword evidence="7" id="KW-0265">Erythrocyte maturation</keyword>
<dbReference type="GO" id="GO:0015232">
    <property type="term" value="F:heme transmembrane transporter activity"/>
    <property type="evidence" value="ECO:0007669"/>
    <property type="project" value="UniProtKB-ARBA"/>
</dbReference>
<evidence type="ECO:0000256" key="14">
    <source>
        <dbReference type="ARBA" id="ARBA00046338"/>
    </source>
</evidence>
<feature type="transmembrane region" description="Helical" evidence="18">
    <location>
        <begin position="403"/>
        <end position="423"/>
    </location>
</feature>
<dbReference type="FunFam" id="1.20.1250.20:FF:000184">
    <property type="entry name" value="Feline leukemia virus subgroup C receptor-related protein 1"/>
    <property type="match status" value="1"/>
</dbReference>
<dbReference type="GO" id="GO:0005886">
    <property type="term" value="C:plasma membrane"/>
    <property type="evidence" value="ECO:0007669"/>
    <property type="project" value="UniProtKB-SubCell"/>
</dbReference>
<evidence type="ECO:0000259" key="19">
    <source>
        <dbReference type="PROSITE" id="PS50850"/>
    </source>
</evidence>
<proteinExistence type="inferred from homology"/>
<evidence type="ECO:0000256" key="8">
    <source>
        <dbReference type="ARBA" id="ARBA00023136"/>
    </source>
</evidence>
<dbReference type="GO" id="GO:0031966">
    <property type="term" value="C:mitochondrial membrane"/>
    <property type="evidence" value="ECO:0007669"/>
    <property type="project" value="UniProtKB-ARBA"/>
</dbReference>
<dbReference type="InterPro" id="IPR020846">
    <property type="entry name" value="MFS_dom"/>
</dbReference>
<keyword evidence="4" id="KW-0597">Phosphoprotein</keyword>
<evidence type="ECO:0000256" key="1">
    <source>
        <dbReference type="ARBA" id="ARBA00004651"/>
    </source>
</evidence>
<dbReference type="SUPFAM" id="SSF103473">
    <property type="entry name" value="MFS general substrate transporter"/>
    <property type="match status" value="1"/>
</dbReference>
<feature type="transmembrane region" description="Helical" evidence="18">
    <location>
        <begin position="246"/>
        <end position="264"/>
    </location>
</feature>
<comment type="catalytic activity">
    <reaction evidence="13">
        <text>ethanolamine(in) = ethanolamine(out)</text>
        <dbReference type="Rhea" id="RHEA:32747"/>
        <dbReference type="ChEBI" id="CHEBI:57603"/>
    </reaction>
</comment>
<evidence type="ECO:0000256" key="16">
    <source>
        <dbReference type="ARBA" id="ARBA00068050"/>
    </source>
</evidence>
<comment type="caution">
    <text evidence="20">The sequence shown here is derived from an EMBL/GenBank/DDBJ whole genome shotgun (WGS) entry which is preliminary data.</text>
</comment>
<dbReference type="InterPro" id="IPR036259">
    <property type="entry name" value="MFS_trans_sf"/>
</dbReference>
<feature type="transmembrane region" description="Helical" evidence="18">
    <location>
        <begin position="190"/>
        <end position="209"/>
    </location>
</feature>
<keyword evidence="5 18" id="KW-0812">Transmembrane</keyword>
<evidence type="ECO:0000256" key="6">
    <source>
        <dbReference type="ARBA" id="ARBA00022989"/>
    </source>
</evidence>
<dbReference type="PANTHER" id="PTHR10924:SF4">
    <property type="entry name" value="GH15861P"/>
    <property type="match status" value="1"/>
</dbReference>
<evidence type="ECO:0000256" key="4">
    <source>
        <dbReference type="ARBA" id="ARBA00022553"/>
    </source>
</evidence>
<gene>
    <name evidence="20" type="ORF">AB6A40_002715</name>
</gene>
<sequence>MEKSVEKSDSEEAPTIHVYRRRYLVLVLFMFLSGSNSMQWIEYSVIANIINKFYSVSYTWIDWTSMIFMLTYVILVIPASWVVDRFGLRFAVLIAATGNCIGAWIKAFSTSPDLFWLSFLGQLIVGSSQVFILGIPSRLAAVWFGSRQVATACAAGVFGNQIGIAVGFLIPPLIVTNGDTGTIARGLRTLFIGSAVVNSVIFVLILSFFSKQPKQPPSKAQLAIQSSDVHQDYTNSLKSLITNSNYLLLLVTYGINVGVFYAISTLLNQMILAYHKDAQESVGTIGLLLVVAGMVGSVIAGVVLDKFNHYKLTTVIVYLFSFIGMLLFTLLLSLNELWYMFVTSALLGFFMTGYLPIGFEFAAEITFPVPEATSSGLLNGAAQVFGILMTTCAGRVIHQINILTCNIILTAFLFAGTLLTMLIKPDLKRQSAQKTISQMSPSDTNNNGSQLN</sequence>
<evidence type="ECO:0000256" key="17">
    <source>
        <dbReference type="ARBA" id="ARBA00080886"/>
    </source>
</evidence>
<evidence type="ECO:0000256" key="5">
    <source>
        <dbReference type="ARBA" id="ARBA00022692"/>
    </source>
</evidence>
<comment type="similarity">
    <text evidence="14">Belongs to the major facilitator superfamily. Feline leukemia virus subgroup C receptor (TC 2.A.1.28.1) family.</text>
</comment>
<evidence type="ECO:0000256" key="18">
    <source>
        <dbReference type="SAM" id="Phobius"/>
    </source>
</evidence>
<dbReference type="Gene3D" id="1.20.1250.20">
    <property type="entry name" value="MFS general substrate transporter like domains"/>
    <property type="match status" value="1"/>
</dbReference>
<dbReference type="GO" id="GO:0043249">
    <property type="term" value="P:erythrocyte maturation"/>
    <property type="evidence" value="ECO:0007669"/>
    <property type="project" value="UniProtKB-KW"/>
</dbReference>
<evidence type="ECO:0000256" key="10">
    <source>
        <dbReference type="ARBA" id="ARBA00023180"/>
    </source>
</evidence>
<comment type="function">
    <text evidence="15">Uniporter that mediates the transport of extracellular choline and ethanolamine into cells, thereby playing a key role in phospholipid biosynthesis. Choline and ethanolamine are the precursors of phosphatidylcholine and phosphatidylethanolamine, respectively, the two most abundant phospholipids. Transport is not coupled with proton transport and is exclusively driven by the choline (or ethanolamine) gradient across the plasma membrane. Also acts as a heme b transporter that mediates heme efflux from the cytoplasm to the extracellular compartment.</text>
</comment>
<dbReference type="CDD" id="cd17398">
    <property type="entry name" value="MFS_FLVCR_like"/>
    <property type="match status" value="1"/>
</dbReference>
<organism evidence="20 21">
    <name type="scientific">Gnathostoma spinigerum</name>
    <dbReference type="NCBI Taxonomy" id="75299"/>
    <lineage>
        <taxon>Eukaryota</taxon>
        <taxon>Metazoa</taxon>
        <taxon>Ecdysozoa</taxon>
        <taxon>Nematoda</taxon>
        <taxon>Chromadorea</taxon>
        <taxon>Rhabditida</taxon>
        <taxon>Spirurina</taxon>
        <taxon>Gnathostomatomorpha</taxon>
        <taxon>Gnathostomatoidea</taxon>
        <taxon>Gnathostomatidae</taxon>
        <taxon>Gnathostoma</taxon>
    </lineage>
</organism>
<feature type="transmembrane region" description="Helical" evidence="18">
    <location>
        <begin position="149"/>
        <end position="170"/>
    </location>
</feature>
<keyword evidence="9" id="KW-0675">Receptor</keyword>
<feature type="transmembrane region" description="Helical" evidence="18">
    <location>
        <begin position="114"/>
        <end position="137"/>
    </location>
</feature>
<evidence type="ECO:0000313" key="20">
    <source>
        <dbReference type="EMBL" id="MFH4976006.1"/>
    </source>
</evidence>
<dbReference type="PANTHER" id="PTHR10924">
    <property type="entry name" value="MAJOR FACILITATOR SUPERFAMILY PROTEIN-RELATED"/>
    <property type="match status" value="1"/>
</dbReference>
<dbReference type="InterPro" id="IPR011701">
    <property type="entry name" value="MFS"/>
</dbReference>
<evidence type="ECO:0000256" key="7">
    <source>
        <dbReference type="ARBA" id="ARBA00023057"/>
    </source>
</evidence>
<dbReference type="GO" id="GO:0006783">
    <property type="term" value="P:heme biosynthetic process"/>
    <property type="evidence" value="ECO:0007669"/>
    <property type="project" value="UniProtKB-ARBA"/>
</dbReference>
<keyword evidence="21" id="KW-1185">Reference proteome</keyword>
<keyword evidence="6 18" id="KW-1133">Transmembrane helix</keyword>
<evidence type="ECO:0000256" key="11">
    <source>
        <dbReference type="ARBA" id="ARBA00035075"/>
    </source>
</evidence>
<dbReference type="Pfam" id="PF07690">
    <property type="entry name" value="MFS_1"/>
    <property type="match status" value="1"/>
</dbReference>
<evidence type="ECO:0000256" key="15">
    <source>
        <dbReference type="ARBA" id="ARBA00060240"/>
    </source>
</evidence>
<evidence type="ECO:0000256" key="12">
    <source>
        <dbReference type="ARBA" id="ARBA00036811"/>
    </source>
</evidence>
<evidence type="ECO:0000256" key="3">
    <source>
        <dbReference type="ARBA" id="ARBA00022475"/>
    </source>
</evidence>
<keyword evidence="10" id="KW-0325">Glycoprotein</keyword>
<dbReference type="Proteomes" id="UP001608902">
    <property type="component" value="Unassembled WGS sequence"/>
</dbReference>
<evidence type="ECO:0000256" key="9">
    <source>
        <dbReference type="ARBA" id="ARBA00023170"/>
    </source>
</evidence>
<name>A0ABD6E9X9_9BILA</name>
<feature type="transmembrane region" description="Helical" evidence="18">
    <location>
        <begin position="61"/>
        <end position="83"/>
    </location>
</feature>
<keyword evidence="3" id="KW-1003">Cell membrane</keyword>
<evidence type="ECO:0000256" key="2">
    <source>
        <dbReference type="ARBA" id="ARBA00022448"/>
    </source>
</evidence>
<comment type="catalytic activity">
    <reaction evidence="11">
        <text>heme b(in) = heme b(out)</text>
        <dbReference type="Rhea" id="RHEA:75443"/>
        <dbReference type="ChEBI" id="CHEBI:60344"/>
    </reaction>
</comment>
<reference evidence="20 21" key="1">
    <citation type="submission" date="2024-08" db="EMBL/GenBank/DDBJ databases">
        <title>Gnathostoma spinigerum genome.</title>
        <authorList>
            <person name="Gonzalez-Bertolin B."/>
            <person name="Monzon S."/>
            <person name="Zaballos A."/>
            <person name="Jimenez P."/>
            <person name="Dekumyoy P."/>
            <person name="Varona S."/>
            <person name="Cuesta I."/>
            <person name="Sumanam S."/>
            <person name="Adisakwattana P."/>
            <person name="Gasser R.B."/>
            <person name="Hernandez-Gonzalez A."/>
            <person name="Young N.D."/>
            <person name="Perteguer M.J."/>
        </authorList>
    </citation>
    <scope>NUCLEOTIDE SEQUENCE [LARGE SCALE GENOMIC DNA]</scope>
    <source>
        <strain evidence="20">AL3</strain>
        <tissue evidence="20">Liver</tissue>
    </source>
</reference>
<dbReference type="EMBL" id="JBGFUD010001250">
    <property type="protein sequence ID" value="MFH4976006.1"/>
    <property type="molecule type" value="Genomic_DNA"/>
</dbReference>
<feature type="domain" description="Major facilitator superfamily (MFS) profile" evidence="19">
    <location>
        <begin position="22"/>
        <end position="428"/>
    </location>
</feature>
<keyword evidence="2" id="KW-0813">Transport</keyword>
<feature type="transmembrane region" description="Helical" evidence="18">
    <location>
        <begin position="338"/>
        <end position="357"/>
    </location>
</feature>
<dbReference type="PROSITE" id="PS50850">
    <property type="entry name" value="MFS"/>
    <property type="match status" value="1"/>
</dbReference>
<accession>A0ABD6E9X9</accession>
<feature type="transmembrane region" description="Helical" evidence="18">
    <location>
        <begin position="315"/>
        <end position="332"/>
    </location>
</feature>
<feature type="transmembrane region" description="Helical" evidence="18">
    <location>
        <begin position="90"/>
        <end position="108"/>
    </location>
</feature>
<feature type="transmembrane region" description="Helical" evidence="18">
    <location>
        <begin position="23"/>
        <end position="41"/>
    </location>
</feature>
<comment type="subcellular location">
    <subcellularLocation>
        <location evidence="1">Cell membrane</location>
        <topology evidence="1">Multi-pass membrane protein</topology>
    </subcellularLocation>
</comment>
<feature type="transmembrane region" description="Helical" evidence="18">
    <location>
        <begin position="284"/>
        <end position="303"/>
    </location>
</feature>
<comment type="catalytic activity">
    <reaction evidence="12">
        <text>choline(out) = choline(in)</text>
        <dbReference type="Rhea" id="RHEA:32751"/>
        <dbReference type="ChEBI" id="CHEBI:15354"/>
    </reaction>
</comment>
<evidence type="ECO:0000313" key="21">
    <source>
        <dbReference type="Proteomes" id="UP001608902"/>
    </source>
</evidence>
<dbReference type="AlphaFoldDB" id="A0ABD6E9X9"/>
<protein>
    <recommendedName>
        <fullName evidence="16">Choline/ethanolamine transporter FLVCR1</fullName>
    </recommendedName>
    <alternativeName>
        <fullName evidence="17">Heme transporter FLVCR1</fullName>
    </alternativeName>
</protein>
<evidence type="ECO:0000256" key="13">
    <source>
        <dbReference type="ARBA" id="ARBA00045087"/>
    </source>
</evidence>
<keyword evidence="8 18" id="KW-0472">Membrane</keyword>
<dbReference type="InterPro" id="IPR049680">
    <property type="entry name" value="FLVCR1-2_SLC49-like"/>
</dbReference>